<accession>A0A5P9NG36</accession>
<evidence type="ECO:0000256" key="9">
    <source>
        <dbReference type="ARBA" id="ARBA00023136"/>
    </source>
</evidence>
<feature type="chain" id="PRO_5025021440" evidence="13">
    <location>
        <begin position="32"/>
        <end position="770"/>
    </location>
</feature>
<keyword evidence="7" id="KW-0406">Ion transport</keyword>
<keyword evidence="3 11" id="KW-1134">Transmembrane beta strand</keyword>
<keyword evidence="5 11" id="KW-0812">Transmembrane</keyword>
<dbReference type="Proteomes" id="UP000326287">
    <property type="component" value="Chromosome"/>
</dbReference>
<feature type="domain" description="TonB-dependent receptor-like beta-barrel" evidence="14">
    <location>
        <begin position="267"/>
        <end position="738"/>
    </location>
</feature>
<name>A0A5P9NG36_9GAMM</name>
<dbReference type="InterPro" id="IPR039426">
    <property type="entry name" value="TonB-dep_rcpt-like"/>
</dbReference>
<evidence type="ECO:0000256" key="7">
    <source>
        <dbReference type="ARBA" id="ARBA00023065"/>
    </source>
</evidence>
<evidence type="ECO:0000256" key="12">
    <source>
        <dbReference type="RuleBase" id="RU003357"/>
    </source>
</evidence>
<dbReference type="GO" id="GO:0006826">
    <property type="term" value="P:iron ion transport"/>
    <property type="evidence" value="ECO:0007669"/>
    <property type="project" value="UniProtKB-KW"/>
</dbReference>
<dbReference type="InterPro" id="IPR036942">
    <property type="entry name" value="Beta-barrel_TonB_sf"/>
</dbReference>
<keyword evidence="16" id="KW-0675">Receptor</keyword>
<evidence type="ECO:0000256" key="6">
    <source>
        <dbReference type="ARBA" id="ARBA00023004"/>
    </source>
</evidence>
<organism evidence="16 17">
    <name type="scientific">Halioglobus maricola</name>
    <dbReference type="NCBI Taxonomy" id="2601894"/>
    <lineage>
        <taxon>Bacteria</taxon>
        <taxon>Pseudomonadati</taxon>
        <taxon>Pseudomonadota</taxon>
        <taxon>Gammaproteobacteria</taxon>
        <taxon>Cellvibrionales</taxon>
        <taxon>Halieaceae</taxon>
        <taxon>Halioglobus</taxon>
    </lineage>
</organism>
<feature type="signal peptide" evidence="13">
    <location>
        <begin position="1"/>
        <end position="31"/>
    </location>
</feature>
<comment type="subcellular location">
    <subcellularLocation>
        <location evidence="1 11">Cell outer membrane</location>
        <topology evidence="1 11">Multi-pass membrane protein</topology>
    </subcellularLocation>
</comment>
<dbReference type="EMBL" id="CP036422">
    <property type="protein sequence ID" value="QFU74773.1"/>
    <property type="molecule type" value="Genomic_DNA"/>
</dbReference>
<dbReference type="Pfam" id="PF00593">
    <property type="entry name" value="TonB_dep_Rec_b-barrel"/>
    <property type="match status" value="1"/>
</dbReference>
<evidence type="ECO:0000256" key="10">
    <source>
        <dbReference type="ARBA" id="ARBA00023237"/>
    </source>
</evidence>
<evidence type="ECO:0000259" key="15">
    <source>
        <dbReference type="Pfam" id="PF07715"/>
    </source>
</evidence>
<evidence type="ECO:0000256" key="2">
    <source>
        <dbReference type="ARBA" id="ARBA00022448"/>
    </source>
</evidence>
<evidence type="ECO:0000313" key="17">
    <source>
        <dbReference type="Proteomes" id="UP000326287"/>
    </source>
</evidence>
<dbReference type="Pfam" id="PF07715">
    <property type="entry name" value="Plug"/>
    <property type="match status" value="1"/>
</dbReference>
<dbReference type="Gene3D" id="2.40.170.20">
    <property type="entry name" value="TonB-dependent receptor, beta-barrel domain"/>
    <property type="match status" value="2"/>
</dbReference>
<keyword evidence="6" id="KW-0408">Iron</keyword>
<dbReference type="PANTHER" id="PTHR32552">
    <property type="entry name" value="FERRICHROME IRON RECEPTOR-RELATED"/>
    <property type="match status" value="1"/>
</dbReference>
<dbReference type="KEGG" id="halc:EY643_03405"/>
<keyword evidence="8 12" id="KW-0798">TonB box</keyword>
<dbReference type="OrthoDB" id="127311at2"/>
<gene>
    <name evidence="16" type="ORF">EY643_03405</name>
</gene>
<dbReference type="PANTHER" id="PTHR32552:SF81">
    <property type="entry name" value="TONB-DEPENDENT OUTER MEMBRANE RECEPTOR"/>
    <property type="match status" value="1"/>
</dbReference>
<evidence type="ECO:0000256" key="8">
    <source>
        <dbReference type="ARBA" id="ARBA00023077"/>
    </source>
</evidence>
<keyword evidence="2 11" id="KW-0813">Transport</keyword>
<dbReference type="InterPro" id="IPR000531">
    <property type="entry name" value="Beta-barrel_TonB"/>
</dbReference>
<proteinExistence type="inferred from homology"/>
<evidence type="ECO:0000256" key="4">
    <source>
        <dbReference type="ARBA" id="ARBA00022496"/>
    </source>
</evidence>
<evidence type="ECO:0000256" key="1">
    <source>
        <dbReference type="ARBA" id="ARBA00004571"/>
    </source>
</evidence>
<keyword evidence="4" id="KW-0410">Iron transport</keyword>
<evidence type="ECO:0000313" key="16">
    <source>
        <dbReference type="EMBL" id="QFU74773.1"/>
    </source>
</evidence>
<keyword evidence="9 11" id="KW-0472">Membrane</keyword>
<evidence type="ECO:0000256" key="5">
    <source>
        <dbReference type="ARBA" id="ARBA00022692"/>
    </source>
</evidence>
<dbReference type="InterPro" id="IPR012910">
    <property type="entry name" value="Plug_dom"/>
</dbReference>
<evidence type="ECO:0000256" key="3">
    <source>
        <dbReference type="ARBA" id="ARBA00022452"/>
    </source>
</evidence>
<keyword evidence="10 11" id="KW-0998">Cell outer membrane</keyword>
<evidence type="ECO:0000259" key="14">
    <source>
        <dbReference type="Pfam" id="PF00593"/>
    </source>
</evidence>
<dbReference type="SUPFAM" id="SSF56935">
    <property type="entry name" value="Porins"/>
    <property type="match status" value="1"/>
</dbReference>
<dbReference type="PROSITE" id="PS52016">
    <property type="entry name" value="TONB_DEPENDENT_REC_3"/>
    <property type="match status" value="1"/>
</dbReference>
<keyword evidence="17" id="KW-1185">Reference proteome</keyword>
<sequence>MEPHMPVIHNRKTLATAVLLASSISAGTSYAQQLEEVIVTAQKRTESLQDIPIAISAYDADNIESMGLFNAQDLGAASPSLQMPIYPTGGNNLALFIRGIGNADSVVLTKDPTVGVYYDGVYAARSTGLLADLSDLERIEVLRGPQGTLYGRNTTAGAINFINSKPTGELGFKQLLGVGDYGSWRSVSHLNLDDMGGFKAKFTAAFSERDGWVDNDGANAMPGLDYTDFYLRETEGYRIALRYDGIESLVVDYSYDYSDMNTAPGYHQYGGPTGGLDAAFNPITDSFRSRLEETRSPTGGQPTAYYLPETETEVEGHNLTVEWALSDSMTLKSITGYREFDDDASQNFTQSFGSAGSLEVWNVTEHEQFSQELQLLGSYDNIQYVAGLYYFEEEGTQTEQQYLDRATVDQFGIIALDLTNFPPTPCSDGSGIGPAVPICSDFTFFYPLYLGEYAVDIENESWAAFGQATWNATERLDLTLGLRYTDDQRDAERTNDGLLWNSFGPGVSDSDLDETDYSVIADYRWTDDISTYAKVTTGFRSGGSSRNGLDFNQAFDKETVTSYELGWKSELFDQSLRLNGAIFYMEIDDIILDYLPDPVNNPQFVEVFNSGEAEISGLELDITWALGDNVMLGAGYAYLDSDINDAIFPDGSDRSDTTELVWAPEHAYTLMADWDIPTSYGNYRLHADYAWQDDQLALANTNFGEVVVEGYGLLNVRVSLSEVQMLGGDFQFALWAKNATDTDDESYAIGATSFTYLAPRMYGAEVIFEY</sequence>
<evidence type="ECO:0000256" key="11">
    <source>
        <dbReference type="PROSITE-ProRule" id="PRU01360"/>
    </source>
</evidence>
<evidence type="ECO:0000256" key="13">
    <source>
        <dbReference type="SAM" id="SignalP"/>
    </source>
</evidence>
<feature type="domain" description="TonB-dependent receptor plug" evidence="15">
    <location>
        <begin position="48"/>
        <end position="158"/>
    </location>
</feature>
<dbReference type="GO" id="GO:0009279">
    <property type="term" value="C:cell outer membrane"/>
    <property type="evidence" value="ECO:0007669"/>
    <property type="project" value="UniProtKB-SubCell"/>
</dbReference>
<keyword evidence="13" id="KW-0732">Signal</keyword>
<reference evidence="16 17" key="1">
    <citation type="submission" date="2019-02" db="EMBL/GenBank/DDBJ databases">
        <authorList>
            <person name="Li S.-H."/>
        </authorList>
    </citation>
    <scope>NUCLEOTIDE SEQUENCE [LARGE SCALE GENOMIC DNA]</scope>
    <source>
        <strain evidence="16 17">IMCC14385</strain>
    </source>
</reference>
<dbReference type="AlphaFoldDB" id="A0A5P9NG36"/>
<protein>
    <submittedName>
        <fullName evidence="16">TonB-dependent receptor</fullName>
    </submittedName>
</protein>
<comment type="similarity">
    <text evidence="11 12">Belongs to the TonB-dependent receptor family.</text>
</comment>